<dbReference type="OrthoDB" id="3483554at2759"/>
<feature type="domain" description="DUF7587" evidence="1">
    <location>
        <begin position="51"/>
        <end position="165"/>
    </location>
</feature>
<proteinExistence type="predicted"/>
<reference evidence="2 3" key="1">
    <citation type="journal article" date="2018" name="Sci. Rep.">
        <title>Comparative genomics provides insights into the lifestyle and reveals functional heterogeneity of dark septate endophytic fungi.</title>
        <authorList>
            <person name="Knapp D.G."/>
            <person name="Nemeth J.B."/>
            <person name="Barry K."/>
            <person name="Hainaut M."/>
            <person name="Henrissat B."/>
            <person name="Johnson J."/>
            <person name="Kuo A."/>
            <person name="Lim J.H.P."/>
            <person name="Lipzen A."/>
            <person name="Nolan M."/>
            <person name="Ohm R.A."/>
            <person name="Tamas L."/>
            <person name="Grigoriev I.V."/>
            <person name="Spatafora J.W."/>
            <person name="Nagy L.G."/>
            <person name="Kovacs G.M."/>
        </authorList>
    </citation>
    <scope>NUCLEOTIDE SEQUENCE [LARGE SCALE GENOMIC DNA]</scope>
    <source>
        <strain evidence="2 3">DSE2036</strain>
    </source>
</reference>
<protein>
    <recommendedName>
        <fullName evidence="1">DUF7587 domain-containing protein</fullName>
    </recommendedName>
</protein>
<sequence length="186" mass="22199">NEEEVHPWRASLKGGTDKPFNIPFLRLWDCFSGSQPDENNRMLSRAPRQRLRTASVRKETLAMHLDHKIWEPTPYISFQASAERLEELANMRNSRGNRGVQFLTVIDPDTRLRRGFPILDVAAEMRYYGIQDPYGNSNQYYINHYVCLWEVTGKEVVGHWEWDDLAEYEDWYRDIIMPAFRKFRRR</sequence>
<dbReference type="InterPro" id="IPR056009">
    <property type="entry name" value="DUF7587"/>
</dbReference>
<evidence type="ECO:0000313" key="3">
    <source>
        <dbReference type="Proteomes" id="UP000244855"/>
    </source>
</evidence>
<evidence type="ECO:0000259" key="1">
    <source>
        <dbReference type="Pfam" id="PF24494"/>
    </source>
</evidence>
<feature type="non-terminal residue" evidence="2">
    <location>
        <position position="1"/>
    </location>
</feature>
<feature type="non-terminal residue" evidence="2">
    <location>
        <position position="186"/>
    </location>
</feature>
<name>A0A2V1DS54_9PLEO</name>
<evidence type="ECO:0000313" key="2">
    <source>
        <dbReference type="EMBL" id="PVI00879.1"/>
    </source>
</evidence>
<organism evidence="2 3">
    <name type="scientific">Periconia macrospinosa</name>
    <dbReference type="NCBI Taxonomy" id="97972"/>
    <lineage>
        <taxon>Eukaryota</taxon>
        <taxon>Fungi</taxon>
        <taxon>Dikarya</taxon>
        <taxon>Ascomycota</taxon>
        <taxon>Pezizomycotina</taxon>
        <taxon>Dothideomycetes</taxon>
        <taxon>Pleosporomycetidae</taxon>
        <taxon>Pleosporales</taxon>
        <taxon>Massarineae</taxon>
        <taxon>Periconiaceae</taxon>
        <taxon>Periconia</taxon>
    </lineage>
</organism>
<keyword evidence="3" id="KW-1185">Reference proteome</keyword>
<dbReference type="Pfam" id="PF24494">
    <property type="entry name" value="DUF7587"/>
    <property type="match status" value="1"/>
</dbReference>
<dbReference type="AlphaFoldDB" id="A0A2V1DS54"/>
<gene>
    <name evidence="2" type="ORF">DM02DRAFT_472070</name>
</gene>
<dbReference type="Proteomes" id="UP000244855">
    <property type="component" value="Unassembled WGS sequence"/>
</dbReference>
<accession>A0A2V1DS54</accession>
<dbReference type="EMBL" id="KZ805366">
    <property type="protein sequence ID" value="PVI00879.1"/>
    <property type="molecule type" value="Genomic_DNA"/>
</dbReference>